<evidence type="ECO:0000313" key="3">
    <source>
        <dbReference type="EMBL" id="WQD40758.1"/>
    </source>
</evidence>
<keyword evidence="4" id="KW-1185">Reference proteome</keyword>
<sequence length="387" mass="44095">MKNRIPSIDIVRGLVMVIMVLDHTRDLFHETALTQQPTDLATTTLPLFFTRWITHLCAPTFVFLSGTSTWLSLQNKKSVKEHRQFLLSRGIWLIILELTLVNFGIWFDIHFSVILIQVIFAIGFGFVILSFLLGLSSSTILITGIVIMVFSGLLPLLPLPQQNAGTTILNLLFQPAFIPLGDRHSVIYGYPPLPWLAIMLAGFGSARLFTKDPALVRQFCIRTGILLITVFILLRLINLYGDPAPWSGQRNIILTFISFLNVTKYPPTLQYTLLFSGLMFLLLALFTHSRNRFSKIMTVYGKVPLFFYLVHWYLIHTTLILVILLSGFPVSDLEFGFNFGRPQAFKAFSLPVVYGVWILAILVLYPLCRWYGAYKAAHRTNKWLSYL</sequence>
<dbReference type="PANTHER" id="PTHR40407:SF1">
    <property type="entry name" value="HEPARAN-ALPHA-GLUCOSAMINIDE N-ACETYLTRANSFERASE CATALYTIC DOMAIN-CONTAINING PROTEIN"/>
    <property type="match status" value="1"/>
</dbReference>
<organism evidence="3 4">
    <name type="scientific">Niabella yanshanensis</name>
    <dbReference type="NCBI Taxonomy" id="577386"/>
    <lineage>
        <taxon>Bacteria</taxon>
        <taxon>Pseudomonadati</taxon>
        <taxon>Bacteroidota</taxon>
        <taxon>Chitinophagia</taxon>
        <taxon>Chitinophagales</taxon>
        <taxon>Chitinophagaceae</taxon>
        <taxon>Niabella</taxon>
    </lineage>
</organism>
<feature type="transmembrane region" description="Helical" evidence="1">
    <location>
        <begin position="193"/>
        <end position="210"/>
    </location>
</feature>
<dbReference type="PANTHER" id="PTHR40407">
    <property type="entry name" value="MEMBRANE PROTEIN-LIKE PROTEIN"/>
    <property type="match status" value="1"/>
</dbReference>
<dbReference type="EMBL" id="CP139960">
    <property type="protein sequence ID" value="WQD40758.1"/>
    <property type="molecule type" value="Genomic_DNA"/>
</dbReference>
<feature type="transmembrane region" description="Helical" evidence="1">
    <location>
        <begin position="306"/>
        <end position="328"/>
    </location>
</feature>
<accession>A0ABZ0WDH6</accession>
<evidence type="ECO:0000256" key="1">
    <source>
        <dbReference type="SAM" id="Phobius"/>
    </source>
</evidence>
<feature type="transmembrane region" description="Helical" evidence="1">
    <location>
        <begin position="52"/>
        <end position="73"/>
    </location>
</feature>
<feature type="transmembrane region" description="Helical" evidence="1">
    <location>
        <begin position="140"/>
        <end position="157"/>
    </location>
</feature>
<feature type="transmembrane region" description="Helical" evidence="1">
    <location>
        <begin position="268"/>
        <end position="286"/>
    </location>
</feature>
<feature type="transmembrane region" description="Helical" evidence="1">
    <location>
        <begin position="348"/>
        <end position="368"/>
    </location>
</feature>
<dbReference type="Proteomes" id="UP001325680">
    <property type="component" value="Chromosome"/>
</dbReference>
<proteinExistence type="predicted"/>
<reference evidence="3 4" key="1">
    <citation type="submission" date="2023-12" db="EMBL/GenBank/DDBJ databases">
        <title>Genome sequencing and assembly of bacterial species from a model synthetic community.</title>
        <authorList>
            <person name="Hogle S.L."/>
        </authorList>
    </citation>
    <scope>NUCLEOTIDE SEQUENCE [LARGE SCALE GENOMIC DNA]</scope>
    <source>
        <strain evidence="3 4">HAMBI_3031</strain>
    </source>
</reference>
<feature type="transmembrane region" description="Helical" evidence="1">
    <location>
        <begin position="219"/>
        <end position="237"/>
    </location>
</feature>
<evidence type="ECO:0000259" key="2">
    <source>
        <dbReference type="Pfam" id="PF07786"/>
    </source>
</evidence>
<gene>
    <name evidence="3" type="ORF">U0035_11415</name>
</gene>
<feature type="transmembrane region" description="Helical" evidence="1">
    <location>
        <begin position="113"/>
        <end position="133"/>
    </location>
</feature>
<dbReference type="Pfam" id="PF07786">
    <property type="entry name" value="HGSNAT_cat"/>
    <property type="match status" value="1"/>
</dbReference>
<dbReference type="RefSeq" id="WP_114789926.1">
    <property type="nucleotide sequence ID" value="NZ_CP139960.1"/>
</dbReference>
<feature type="domain" description="Heparan-alpha-glucosaminide N-acetyltransferase catalytic" evidence="2">
    <location>
        <begin position="4"/>
        <end position="212"/>
    </location>
</feature>
<keyword evidence="1" id="KW-0812">Transmembrane</keyword>
<evidence type="ECO:0000313" key="4">
    <source>
        <dbReference type="Proteomes" id="UP001325680"/>
    </source>
</evidence>
<keyword evidence="1" id="KW-0472">Membrane</keyword>
<dbReference type="InterPro" id="IPR012429">
    <property type="entry name" value="HGSNAT_cat"/>
</dbReference>
<keyword evidence="1" id="KW-1133">Transmembrane helix</keyword>
<name>A0ABZ0WDH6_9BACT</name>
<feature type="transmembrane region" description="Helical" evidence="1">
    <location>
        <begin position="85"/>
        <end position="107"/>
    </location>
</feature>
<protein>
    <submittedName>
        <fullName evidence="3">Heparan-alpha-glucosaminide N-acetyltransferase domain-containing protein</fullName>
    </submittedName>
</protein>